<reference evidence="3" key="1">
    <citation type="submission" date="2016-09" db="EMBL/GenBank/DDBJ databases">
        <authorList>
            <person name="Greninger A.L."/>
            <person name="Jerome K.R."/>
            <person name="Mcnair B."/>
            <person name="Wallis C."/>
            <person name="Fang F."/>
        </authorList>
    </citation>
    <scope>NUCLEOTIDE SEQUENCE [LARGE SCALE GENOMIC DNA]</scope>
    <source>
        <strain evidence="3">M7</strain>
    </source>
</reference>
<dbReference type="AlphaFoldDB" id="A0A1E3RTC2"/>
<evidence type="ECO:0000313" key="2">
    <source>
        <dbReference type="EMBL" id="ODQ93109.1"/>
    </source>
</evidence>
<dbReference type="InterPro" id="IPR010982">
    <property type="entry name" value="Lambda_DNA-bd_dom_sf"/>
</dbReference>
<accession>A0A1E3RTC2</accession>
<dbReference type="SUPFAM" id="SSF47413">
    <property type="entry name" value="lambda repressor-like DNA-binding domains"/>
    <property type="match status" value="1"/>
</dbReference>
<dbReference type="InterPro" id="IPR001387">
    <property type="entry name" value="Cro/C1-type_HTH"/>
</dbReference>
<dbReference type="Gene3D" id="1.10.260.40">
    <property type="entry name" value="lambda repressor-like DNA-binding domains"/>
    <property type="match status" value="1"/>
</dbReference>
<name>A0A1E3RTC2_9MYCO</name>
<protein>
    <recommendedName>
        <fullName evidence="1">HTH cro/C1-type domain-containing protein</fullName>
    </recommendedName>
</protein>
<dbReference type="EMBL" id="MIGZ01000079">
    <property type="protein sequence ID" value="ODQ93109.1"/>
    <property type="molecule type" value="Genomic_DNA"/>
</dbReference>
<dbReference type="SMART" id="SM00530">
    <property type="entry name" value="HTH_XRE"/>
    <property type="match status" value="1"/>
</dbReference>
<keyword evidence="3" id="KW-1185">Reference proteome</keyword>
<proteinExistence type="predicted"/>
<gene>
    <name evidence="2" type="ORF">BHQ17_14600</name>
</gene>
<organism evidence="2 3">
    <name type="scientific">Mycolicibacterium holsaticum</name>
    <dbReference type="NCBI Taxonomy" id="152142"/>
    <lineage>
        <taxon>Bacteria</taxon>
        <taxon>Bacillati</taxon>
        <taxon>Actinomycetota</taxon>
        <taxon>Actinomycetes</taxon>
        <taxon>Mycobacteriales</taxon>
        <taxon>Mycobacteriaceae</taxon>
        <taxon>Mycolicibacterium</taxon>
    </lineage>
</organism>
<dbReference type="PROSITE" id="PS50943">
    <property type="entry name" value="HTH_CROC1"/>
    <property type="match status" value="1"/>
</dbReference>
<evidence type="ECO:0000313" key="3">
    <source>
        <dbReference type="Proteomes" id="UP000094243"/>
    </source>
</evidence>
<comment type="caution">
    <text evidence="2">The sequence shown here is derived from an EMBL/GenBank/DDBJ whole genome shotgun (WGS) entry which is preliminary data.</text>
</comment>
<sequence>MRIARGQRGWSQRQLAEALEGQGVRLDPSAVTRIERGDREVKLREAAAIADCLNTDLQQLLMPSGPDRLSAVLAVRGFAEKRMRAGRFAFAELGHYARTMQELLELAPEAMDRLRRLRGRSEELDAHDHVVLELKELLADLHWQKPDFEVADVDERLGDVLQRVVNAAVDNLFVGANSEDVGVDEPRDVNGDDAEA</sequence>
<dbReference type="GO" id="GO:0003677">
    <property type="term" value="F:DNA binding"/>
    <property type="evidence" value="ECO:0007669"/>
    <property type="project" value="InterPro"/>
</dbReference>
<evidence type="ECO:0000259" key="1">
    <source>
        <dbReference type="PROSITE" id="PS50943"/>
    </source>
</evidence>
<feature type="domain" description="HTH cro/C1-type" evidence="1">
    <location>
        <begin position="1"/>
        <end position="60"/>
    </location>
</feature>
<dbReference type="Pfam" id="PF01381">
    <property type="entry name" value="HTH_3"/>
    <property type="match status" value="1"/>
</dbReference>
<dbReference type="CDD" id="cd00093">
    <property type="entry name" value="HTH_XRE"/>
    <property type="match status" value="1"/>
</dbReference>
<dbReference type="Proteomes" id="UP000094243">
    <property type="component" value="Unassembled WGS sequence"/>
</dbReference>